<dbReference type="Proteomes" id="UP000750522">
    <property type="component" value="Unassembled WGS sequence"/>
</dbReference>
<dbReference type="InterPro" id="IPR001347">
    <property type="entry name" value="SIS_dom"/>
</dbReference>
<evidence type="ECO:0000313" key="2">
    <source>
        <dbReference type="EMBL" id="KAF5094761.1"/>
    </source>
</evidence>
<gene>
    <name evidence="2" type="ORF">DV451_004919</name>
</gene>
<reference evidence="2" key="1">
    <citation type="journal article" date="2020" name="Front. Microbiol.">
        <title>Phenotypic and Genetic Characterization of the Cheese Ripening Yeast Geotrichum candidum.</title>
        <authorList>
            <person name="Perkins V."/>
            <person name="Vignola S."/>
            <person name="Lessard M.H."/>
            <person name="Plante P.L."/>
            <person name="Corbeil J."/>
            <person name="Dugat-Bony E."/>
            <person name="Frenette M."/>
            <person name="Labrie S."/>
        </authorList>
    </citation>
    <scope>NUCLEOTIDE SEQUENCE</scope>
    <source>
        <strain evidence="2">LMA-70</strain>
    </source>
</reference>
<dbReference type="GO" id="GO:1901135">
    <property type="term" value="P:carbohydrate derivative metabolic process"/>
    <property type="evidence" value="ECO:0007669"/>
    <property type="project" value="InterPro"/>
</dbReference>
<dbReference type="SUPFAM" id="SSF53697">
    <property type="entry name" value="SIS domain"/>
    <property type="match status" value="1"/>
</dbReference>
<dbReference type="GO" id="GO:0097367">
    <property type="term" value="F:carbohydrate derivative binding"/>
    <property type="evidence" value="ECO:0007669"/>
    <property type="project" value="InterPro"/>
</dbReference>
<dbReference type="InterPro" id="IPR035474">
    <property type="entry name" value="SIS_Kpsf"/>
</dbReference>
<dbReference type="PANTHER" id="PTHR38418">
    <property type="entry name" value="SUGAR ISOMERASE, KPSF/GUTQ (AFU_ORTHOLOGUE AFUA_6G08860)"/>
    <property type="match status" value="1"/>
</dbReference>
<proteinExistence type="predicted"/>
<dbReference type="Pfam" id="PF01380">
    <property type="entry name" value="SIS"/>
    <property type="match status" value="1"/>
</dbReference>
<sequence length="355" mass="37561">MQSRFPQPIVTPPSESSPEILSTARTVLRAQAQSLAYISNIYEHDASVQAQFFLSLQYMHNAILSNGKIVVSGMGKSYKIADKLVATMNSLGIHATALHPSDALHGDLGVIKPTDVVVLITSSGNTPELLNILPHISKGIPLLCLTCTLDSPLALKSTSLLPAVLPKDLTEKSVYGLPAPTTSTTACLAVGDAVCITLAEMLIGDLNQRRMNFGKWHPGGAIGQDFSKEQEGGASVTDAATIRARITPWDRVAKIAVGSVDSEAALWRLLASHAWVVYDNKKLIATSTIIAALASTEHGNDAAAYDRVMTTVKGHELASLVSYLDAGDTLYEQLAAAKLALVHGLDGVPTGLYAA</sequence>
<dbReference type="Gene3D" id="3.40.50.10490">
    <property type="entry name" value="Glucose-6-phosphate isomerase like protein, domain 1"/>
    <property type="match status" value="1"/>
</dbReference>
<evidence type="ECO:0000313" key="3">
    <source>
        <dbReference type="Proteomes" id="UP000750522"/>
    </source>
</evidence>
<name>A0A9P5KNW1_GEOCN</name>
<dbReference type="PANTHER" id="PTHR38418:SF2">
    <property type="entry name" value="SUGAR ISOMERASE, KPSF_GUTQ (AFU_ORTHOLOGUE AFUA_6G08860)"/>
    <property type="match status" value="1"/>
</dbReference>
<feature type="domain" description="SIS" evidence="1">
    <location>
        <begin position="59"/>
        <end position="204"/>
    </location>
</feature>
<dbReference type="CDD" id="cd05014">
    <property type="entry name" value="SIS_Kpsf"/>
    <property type="match status" value="1"/>
</dbReference>
<accession>A0A9P5KNW1</accession>
<dbReference type="AlphaFoldDB" id="A0A9P5KNW1"/>
<dbReference type="EMBL" id="QQZK01000171">
    <property type="protein sequence ID" value="KAF5094761.1"/>
    <property type="molecule type" value="Genomic_DNA"/>
</dbReference>
<dbReference type="PROSITE" id="PS51464">
    <property type="entry name" value="SIS"/>
    <property type="match status" value="1"/>
</dbReference>
<protein>
    <recommendedName>
        <fullName evidence="1">SIS domain-containing protein</fullName>
    </recommendedName>
</protein>
<reference evidence="2" key="2">
    <citation type="submission" date="2020-01" db="EMBL/GenBank/DDBJ databases">
        <authorList>
            <person name="Perkins V."/>
            <person name="Lessard M.-H."/>
            <person name="Dugat-Bony E."/>
            <person name="Frenette M."/>
            <person name="Labrie S."/>
        </authorList>
    </citation>
    <scope>NUCLEOTIDE SEQUENCE</scope>
    <source>
        <strain evidence="2">LMA-70</strain>
    </source>
</reference>
<dbReference type="InterPro" id="IPR046348">
    <property type="entry name" value="SIS_dom_sf"/>
</dbReference>
<evidence type="ECO:0000259" key="1">
    <source>
        <dbReference type="PROSITE" id="PS51464"/>
    </source>
</evidence>
<organism evidence="2 3">
    <name type="scientific">Geotrichum candidum</name>
    <name type="common">Oospora lactis</name>
    <name type="synonym">Dipodascus geotrichum</name>
    <dbReference type="NCBI Taxonomy" id="1173061"/>
    <lineage>
        <taxon>Eukaryota</taxon>
        <taxon>Fungi</taxon>
        <taxon>Dikarya</taxon>
        <taxon>Ascomycota</taxon>
        <taxon>Saccharomycotina</taxon>
        <taxon>Dipodascomycetes</taxon>
        <taxon>Dipodascales</taxon>
        <taxon>Dipodascaceae</taxon>
        <taxon>Geotrichum</taxon>
    </lineage>
</organism>
<comment type="caution">
    <text evidence="2">The sequence shown here is derived from an EMBL/GenBank/DDBJ whole genome shotgun (WGS) entry which is preliminary data.</text>
</comment>